<accession>A0AC34FIG1</accession>
<organism evidence="1 2">
    <name type="scientific">Panagrolaimus sp. ES5</name>
    <dbReference type="NCBI Taxonomy" id="591445"/>
    <lineage>
        <taxon>Eukaryota</taxon>
        <taxon>Metazoa</taxon>
        <taxon>Ecdysozoa</taxon>
        <taxon>Nematoda</taxon>
        <taxon>Chromadorea</taxon>
        <taxon>Rhabditida</taxon>
        <taxon>Tylenchina</taxon>
        <taxon>Panagrolaimomorpha</taxon>
        <taxon>Panagrolaimoidea</taxon>
        <taxon>Panagrolaimidae</taxon>
        <taxon>Panagrolaimus</taxon>
    </lineage>
</organism>
<evidence type="ECO:0000313" key="2">
    <source>
        <dbReference type="WBParaSite" id="ES5_v2.g17110.t1"/>
    </source>
</evidence>
<evidence type="ECO:0000313" key="1">
    <source>
        <dbReference type="Proteomes" id="UP000887579"/>
    </source>
</evidence>
<sequence length="494" mass="55538">MSQNGINYLTGLASEALPYLLTGFVLPTIEVPSFKGEKFIVTKMEKPNIAAKFIDKTGVNLTIEIPYLEVEGDATIDAFFTAESYMSVMVKNWTINLDVQIQRELGDDRNNITVTRCHGNIPVALNFSGNGDDSDFLNSASEMIGGQIEEAIKEKICALPALLNSFFELQQQNVFNPIKTTVSSMTENETSVDPGFCSDYFGERNNTAEEEENEEEPNGFNELSTQIKEVGKWSPDLTLTYPLTFSDKDVIFGIDGGAVLNGKKADVQRSKISNVTLIRDQMLGFIVNEYVLNSVLYHIHENDLGYFEDSYSIRHLPKSLQPLARIGCSGCKITFKANITERPNIAIDRNGIVLILEGNLGAYFYRQNTSYELLTADGVFRVILKPQFRHSLVFSDIQLTGVDFKVYKADLKGMFSTTAKKLLNFFIPKTIWPKIQKSLRFAINRRGYQLPSICGVKFEKLHIGYVKHAAVITTDFNFNLPHFLQAFQKFMAKS</sequence>
<dbReference type="WBParaSite" id="ES5_v2.g17110.t1">
    <property type="protein sequence ID" value="ES5_v2.g17110.t1"/>
    <property type="gene ID" value="ES5_v2.g17110"/>
</dbReference>
<dbReference type="Proteomes" id="UP000887579">
    <property type="component" value="Unplaced"/>
</dbReference>
<reference evidence="2" key="1">
    <citation type="submission" date="2022-11" db="UniProtKB">
        <authorList>
            <consortium name="WormBaseParasite"/>
        </authorList>
    </citation>
    <scope>IDENTIFICATION</scope>
</reference>
<proteinExistence type="predicted"/>
<name>A0AC34FIG1_9BILA</name>
<protein>
    <submittedName>
        <fullName evidence="2">Lipid-binding serum glycoprotein C-terminal domain-containing protein</fullName>
    </submittedName>
</protein>